<dbReference type="PANTHER" id="PTHR43682:SF1">
    <property type="entry name" value="LACTATE UTILIZATION PROTEIN C"/>
    <property type="match status" value="1"/>
</dbReference>
<protein>
    <submittedName>
        <fullName evidence="2">Lactate utilization protein B/C</fullName>
    </submittedName>
</protein>
<dbReference type="OrthoDB" id="9794157at2"/>
<feature type="domain" description="LUD" evidence="1">
    <location>
        <begin position="63"/>
        <end position="209"/>
    </location>
</feature>
<sequence length="211" mass="23419">MNISPARESILKKIRKALTQSTPLPFPQSEGNSSVFQPSKQELEVQFAEQFTRLQGKFVFCLNQQELAAQLKHVIAHNKWEKIYCRENVLKRDLAANGFEDFTHGDVASCDAAITTCEWLVARTGSIVLSAGQQSGRTVSVYTPIHICIAYTSQLVYDIKDGLQQAKEKYGANLPSLITFATGPSRTADIEKTLVVGVHGPKEVYVFLVDQ</sequence>
<dbReference type="InterPro" id="IPR024185">
    <property type="entry name" value="FTHF_cligase-like_sf"/>
</dbReference>
<dbReference type="Proteomes" id="UP000263900">
    <property type="component" value="Chromosome"/>
</dbReference>
<dbReference type="AlphaFoldDB" id="A0A3B7MX64"/>
<dbReference type="KEGG" id="pseg:D3H65_20765"/>
<evidence type="ECO:0000259" key="1">
    <source>
        <dbReference type="Pfam" id="PF02589"/>
    </source>
</evidence>
<proteinExistence type="predicted"/>
<dbReference type="InterPro" id="IPR037171">
    <property type="entry name" value="NagB/RpiA_transferase-like"/>
</dbReference>
<dbReference type="RefSeq" id="WP_119052153.1">
    <property type="nucleotide sequence ID" value="NZ_CP032157.1"/>
</dbReference>
<dbReference type="EMBL" id="CP032157">
    <property type="protein sequence ID" value="AXY76275.1"/>
    <property type="molecule type" value="Genomic_DNA"/>
</dbReference>
<dbReference type="InterPro" id="IPR003741">
    <property type="entry name" value="LUD_dom"/>
</dbReference>
<name>A0A3B7MX64_9BACT</name>
<dbReference type="SUPFAM" id="SSF100950">
    <property type="entry name" value="NagB/RpiA/CoA transferase-like"/>
    <property type="match status" value="1"/>
</dbReference>
<keyword evidence="3" id="KW-1185">Reference proteome</keyword>
<accession>A0A3B7MX64</accession>
<evidence type="ECO:0000313" key="3">
    <source>
        <dbReference type="Proteomes" id="UP000263900"/>
    </source>
</evidence>
<evidence type="ECO:0000313" key="2">
    <source>
        <dbReference type="EMBL" id="AXY76275.1"/>
    </source>
</evidence>
<organism evidence="2 3">
    <name type="scientific">Paraflavitalea soli</name>
    <dbReference type="NCBI Taxonomy" id="2315862"/>
    <lineage>
        <taxon>Bacteria</taxon>
        <taxon>Pseudomonadati</taxon>
        <taxon>Bacteroidota</taxon>
        <taxon>Chitinophagia</taxon>
        <taxon>Chitinophagales</taxon>
        <taxon>Chitinophagaceae</taxon>
        <taxon>Paraflavitalea</taxon>
    </lineage>
</organism>
<dbReference type="PANTHER" id="PTHR43682">
    <property type="entry name" value="LACTATE UTILIZATION PROTEIN C"/>
    <property type="match status" value="1"/>
</dbReference>
<dbReference type="Pfam" id="PF02589">
    <property type="entry name" value="LUD_dom"/>
    <property type="match status" value="1"/>
</dbReference>
<dbReference type="Gene3D" id="3.40.50.10420">
    <property type="entry name" value="NagB/RpiA/CoA transferase-like"/>
    <property type="match status" value="1"/>
</dbReference>
<gene>
    <name evidence="2" type="ORF">D3H65_20765</name>
</gene>
<reference evidence="2 3" key="1">
    <citation type="submission" date="2018-09" db="EMBL/GenBank/DDBJ databases">
        <title>Genome sequencing of strain 6GH32-13.</title>
        <authorList>
            <person name="Weon H.-Y."/>
            <person name="Heo J."/>
            <person name="Kwon S.-W."/>
        </authorList>
    </citation>
    <scope>NUCLEOTIDE SEQUENCE [LARGE SCALE GENOMIC DNA]</scope>
    <source>
        <strain evidence="2 3">5GH32-13</strain>
    </source>
</reference>